<sequence>MKTTFLEFEQPIAELESKIEELRFVQDDSAVDISEEISRLAAKSQQLTKDLYANLSPWQVAQIARHPQRPYTLDYVREIFTDFHELHGDRVFADDLSIVGGMARFNGQPCMVIGHQKGRDTKERALRNFGMSKPEGYRKAKRLMELADKFGLPIFTFVDTPGAFPGIEAEERGQSEAIGHNLFVMAGLKVPLIATIIGEGGSGGALAIAVGDAVLMLQFATYAVISPEGCASILWKTAEKAPEAAEALGLTAHRLKALSLIDKIVNEPLGGAHRDPKAMATMLKRALAESLRQFQGMKVSELQARRHERLMAYGKFKETGAN</sequence>
<dbReference type="NCBIfam" id="NF041504">
    <property type="entry name" value="AccA_sub"/>
    <property type="match status" value="1"/>
</dbReference>
<dbReference type="Gene3D" id="3.90.226.10">
    <property type="entry name" value="2-enoyl-CoA Hydratase, Chain A, domain 1"/>
    <property type="match status" value="1"/>
</dbReference>
<keyword evidence="12" id="KW-0436">Ligase</keyword>
<evidence type="ECO:0000256" key="7">
    <source>
        <dbReference type="ARBA" id="ARBA00023098"/>
    </source>
</evidence>
<keyword evidence="2 10" id="KW-0444">Lipid biosynthesis</keyword>
<protein>
    <recommendedName>
        <fullName evidence="10">Acetyl-coenzyme A carboxylase carboxyl transferase subunit alpha</fullName>
        <shortName evidence="10">ACCase subunit alpha</shortName>
        <shortName evidence="10">Acetyl-CoA carboxylase carboxyltransferase subunit alpha</shortName>
        <ecNumber evidence="10">2.1.3.15</ecNumber>
    </recommendedName>
</protein>
<dbReference type="GO" id="GO:0005524">
    <property type="term" value="F:ATP binding"/>
    <property type="evidence" value="ECO:0007669"/>
    <property type="project" value="UniProtKB-KW"/>
</dbReference>
<comment type="pathway">
    <text evidence="1 10">Lipid metabolism; malonyl-CoA biosynthesis; malonyl-CoA from acetyl-CoA: step 1/1.</text>
</comment>
<keyword evidence="7 10" id="KW-0443">Lipid metabolism</keyword>
<keyword evidence="4 10" id="KW-0547">Nucleotide-binding</keyword>
<dbReference type="UniPathway" id="UPA00655">
    <property type="reaction ID" value="UER00711"/>
</dbReference>
<dbReference type="GO" id="GO:0003989">
    <property type="term" value="F:acetyl-CoA carboxylase activity"/>
    <property type="evidence" value="ECO:0007669"/>
    <property type="project" value="InterPro"/>
</dbReference>
<reference evidence="12" key="1">
    <citation type="journal article" date="2011" name="PLoS ONE">
        <title>Ralstonia syzygii, the Blood Disease Bacterium and some Asian R. solanacearum strains form a single genomic species despite divergent lifestyles.</title>
        <authorList>
            <person name="Remenant B."/>
            <person name="de Cambiaire J.C."/>
            <person name="Cellier G."/>
            <person name="Jacobs J.M."/>
            <person name="Mangenot S."/>
            <person name="Barbe V."/>
            <person name="Lajus A."/>
            <person name="Vallenet D."/>
            <person name="Medigue C."/>
            <person name="Fegan M."/>
            <person name="Allen C."/>
            <person name="Prior P."/>
        </authorList>
    </citation>
    <scope>NUCLEOTIDE SEQUENCE</scope>
    <source>
        <strain evidence="12">R24</strain>
    </source>
</reference>
<accession>G3A6Q7</accession>
<dbReference type="GO" id="GO:0009317">
    <property type="term" value="C:acetyl-CoA carboxylase complex"/>
    <property type="evidence" value="ECO:0007669"/>
    <property type="project" value="InterPro"/>
</dbReference>
<evidence type="ECO:0000256" key="6">
    <source>
        <dbReference type="ARBA" id="ARBA00022840"/>
    </source>
</evidence>
<evidence type="ECO:0000256" key="5">
    <source>
        <dbReference type="ARBA" id="ARBA00022832"/>
    </source>
</evidence>
<evidence type="ECO:0000313" key="12">
    <source>
        <dbReference type="EMBL" id="CCA86154.1"/>
    </source>
</evidence>
<dbReference type="PANTHER" id="PTHR42853">
    <property type="entry name" value="ACETYL-COENZYME A CARBOXYLASE CARBOXYL TRANSFERASE SUBUNIT ALPHA"/>
    <property type="match status" value="1"/>
</dbReference>
<dbReference type="GO" id="GO:0006633">
    <property type="term" value="P:fatty acid biosynthetic process"/>
    <property type="evidence" value="ECO:0007669"/>
    <property type="project" value="UniProtKB-KW"/>
</dbReference>
<dbReference type="PANTHER" id="PTHR42853:SF3">
    <property type="entry name" value="ACETYL-COENZYME A CARBOXYLASE CARBOXYL TRANSFERASE SUBUNIT ALPHA, CHLOROPLASTIC"/>
    <property type="match status" value="1"/>
</dbReference>
<dbReference type="NCBIfam" id="NF004344">
    <property type="entry name" value="PRK05724.1"/>
    <property type="match status" value="1"/>
</dbReference>
<dbReference type="InterPro" id="IPR001095">
    <property type="entry name" value="Acetyl_CoA_COase_a_su"/>
</dbReference>
<keyword evidence="3 10" id="KW-0808">Transferase</keyword>
<keyword evidence="10" id="KW-0963">Cytoplasm</keyword>
<evidence type="ECO:0000256" key="10">
    <source>
        <dbReference type="HAMAP-Rule" id="MF_00823"/>
    </source>
</evidence>
<gene>
    <name evidence="10 12" type="primary">accA</name>
    <name evidence="12" type="ORF">RALSY_40363</name>
</gene>
<evidence type="ECO:0000256" key="8">
    <source>
        <dbReference type="ARBA" id="ARBA00023160"/>
    </source>
</evidence>
<dbReference type="PRINTS" id="PR01069">
    <property type="entry name" value="ACCCTRFRASEA"/>
</dbReference>
<reference evidence="12" key="2">
    <citation type="submission" date="2011-04" db="EMBL/GenBank/DDBJ databases">
        <authorList>
            <person name="Genoscope - CEA"/>
        </authorList>
    </citation>
    <scope>NUCLEOTIDE SEQUENCE</scope>
    <source>
        <strain evidence="12">R24</strain>
    </source>
</reference>
<comment type="function">
    <text evidence="10">Component of the acetyl coenzyme A carboxylase (ACC) complex. First, biotin carboxylase catalyzes the carboxylation of biotin on its carrier protein (BCCP) and then the CO(2) group is transferred by the carboxyltransferase to acetyl-CoA to form malonyl-CoA.</text>
</comment>
<dbReference type="PROSITE" id="PS50989">
    <property type="entry name" value="COA_CT_CTER"/>
    <property type="match status" value="1"/>
</dbReference>
<keyword evidence="5 10" id="KW-0276">Fatty acid metabolism</keyword>
<keyword evidence="8 10" id="KW-0275">Fatty acid biosynthesis</keyword>
<evidence type="ECO:0000256" key="1">
    <source>
        <dbReference type="ARBA" id="ARBA00004956"/>
    </source>
</evidence>
<dbReference type="HAMAP" id="MF_00823">
    <property type="entry name" value="AcetylCoA_CT_alpha"/>
    <property type="match status" value="1"/>
</dbReference>
<dbReference type="EMBL" id="FR854089">
    <property type="protein sequence ID" value="CCA86154.1"/>
    <property type="molecule type" value="Genomic_DNA"/>
</dbReference>
<evidence type="ECO:0000256" key="3">
    <source>
        <dbReference type="ARBA" id="ARBA00022679"/>
    </source>
</evidence>
<dbReference type="Pfam" id="PF03255">
    <property type="entry name" value="ACCA"/>
    <property type="match status" value="1"/>
</dbReference>
<dbReference type="RefSeq" id="WP_197328082.1">
    <property type="nucleotide sequence ID" value="NZ_CP115944.1"/>
</dbReference>
<keyword evidence="6 10" id="KW-0067">ATP-binding</keyword>
<evidence type="ECO:0000256" key="2">
    <source>
        <dbReference type="ARBA" id="ARBA00022516"/>
    </source>
</evidence>
<feature type="domain" description="CoA carboxyltransferase C-terminal" evidence="11">
    <location>
        <begin position="39"/>
        <end position="293"/>
    </location>
</feature>
<dbReference type="InterPro" id="IPR011763">
    <property type="entry name" value="COA_CT_C"/>
</dbReference>
<evidence type="ECO:0000259" key="11">
    <source>
        <dbReference type="PROSITE" id="PS50989"/>
    </source>
</evidence>
<proteinExistence type="inferred from homology"/>
<comment type="subcellular location">
    <subcellularLocation>
        <location evidence="10">Cytoplasm</location>
    </subcellularLocation>
</comment>
<comment type="similarity">
    <text evidence="10">Belongs to the AccA family.</text>
</comment>
<dbReference type="SUPFAM" id="SSF52096">
    <property type="entry name" value="ClpP/crotonase"/>
    <property type="match status" value="1"/>
</dbReference>
<organism evidence="12">
    <name type="scientific">Ralstonia syzygii R24</name>
    <dbReference type="NCBI Taxonomy" id="907261"/>
    <lineage>
        <taxon>Bacteria</taxon>
        <taxon>Pseudomonadati</taxon>
        <taxon>Pseudomonadota</taxon>
        <taxon>Betaproteobacteria</taxon>
        <taxon>Burkholderiales</taxon>
        <taxon>Burkholderiaceae</taxon>
        <taxon>Ralstonia</taxon>
        <taxon>Ralstonia solanacearum species complex</taxon>
    </lineage>
</organism>
<name>G3A6Q7_9RALS</name>
<dbReference type="InterPro" id="IPR029045">
    <property type="entry name" value="ClpP/crotonase-like_dom_sf"/>
</dbReference>
<dbReference type="AlphaFoldDB" id="G3A6Q7"/>
<evidence type="ECO:0000256" key="9">
    <source>
        <dbReference type="ARBA" id="ARBA00049152"/>
    </source>
</evidence>
<dbReference type="GO" id="GO:0016743">
    <property type="term" value="F:carboxyl- or carbamoyltransferase activity"/>
    <property type="evidence" value="ECO:0007669"/>
    <property type="project" value="UniProtKB-UniRule"/>
</dbReference>
<dbReference type="NCBIfam" id="TIGR00513">
    <property type="entry name" value="accA"/>
    <property type="match status" value="1"/>
</dbReference>
<comment type="subunit">
    <text evidence="10">Acetyl-CoA carboxylase is a heterohexamer composed of biotin carboxyl carrier protein (AccB), biotin carboxylase (AccC) and two subunits each of ACCase subunit alpha (AccA) and ACCase subunit beta (AccD).</text>
</comment>
<comment type="catalytic activity">
    <reaction evidence="9 10">
        <text>N(6)-carboxybiotinyl-L-lysyl-[protein] + acetyl-CoA = N(6)-biotinyl-L-lysyl-[protein] + malonyl-CoA</text>
        <dbReference type="Rhea" id="RHEA:54728"/>
        <dbReference type="Rhea" id="RHEA-COMP:10505"/>
        <dbReference type="Rhea" id="RHEA-COMP:10506"/>
        <dbReference type="ChEBI" id="CHEBI:57288"/>
        <dbReference type="ChEBI" id="CHEBI:57384"/>
        <dbReference type="ChEBI" id="CHEBI:83144"/>
        <dbReference type="ChEBI" id="CHEBI:83145"/>
        <dbReference type="EC" id="2.1.3.15"/>
    </reaction>
</comment>
<dbReference type="EC" id="2.1.3.15" evidence="10"/>
<evidence type="ECO:0000256" key="4">
    <source>
        <dbReference type="ARBA" id="ARBA00022741"/>
    </source>
</evidence>
<dbReference type="GO" id="GO:2001295">
    <property type="term" value="P:malonyl-CoA biosynthetic process"/>
    <property type="evidence" value="ECO:0007669"/>
    <property type="project" value="UniProtKB-UniRule"/>
</dbReference>